<organism evidence="1 2">
    <name type="scientific">Solanum commersonii</name>
    <name type="common">Commerson's wild potato</name>
    <name type="synonym">Commerson's nightshade</name>
    <dbReference type="NCBI Taxonomy" id="4109"/>
    <lineage>
        <taxon>Eukaryota</taxon>
        <taxon>Viridiplantae</taxon>
        <taxon>Streptophyta</taxon>
        <taxon>Embryophyta</taxon>
        <taxon>Tracheophyta</taxon>
        <taxon>Spermatophyta</taxon>
        <taxon>Magnoliopsida</taxon>
        <taxon>eudicotyledons</taxon>
        <taxon>Gunneridae</taxon>
        <taxon>Pentapetalae</taxon>
        <taxon>asterids</taxon>
        <taxon>lamiids</taxon>
        <taxon>Solanales</taxon>
        <taxon>Solanaceae</taxon>
        <taxon>Solanoideae</taxon>
        <taxon>Solaneae</taxon>
        <taxon>Solanum</taxon>
    </lineage>
</organism>
<dbReference type="EMBL" id="JACXVP010000012">
    <property type="protein sequence ID" value="KAG5572144.1"/>
    <property type="molecule type" value="Genomic_DNA"/>
</dbReference>
<gene>
    <name evidence="1" type="ORF">H5410_061910</name>
</gene>
<sequence>MVRRSFLWQGNKEKRGYNLVKWDVLALNNQQGGLSLKKLRKQNTFLLQRWHWRFCSEEGTIRRRFIAGKHGLLTQWTTEEVVGTIGCSEIGEVANLLEVLNSHSALSVRHDKPRWKLHNKGVFTVKSCYSNLNTLQTELDRWPWKLVMPNTTTKLLSSWKGIGNRERKEFWWRTIPACIWWTLRKERNSRNK</sequence>
<evidence type="ECO:0000313" key="1">
    <source>
        <dbReference type="EMBL" id="KAG5572144.1"/>
    </source>
</evidence>
<dbReference type="AlphaFoldDB" id="A0A9J5WAM8"/>
<accession>A0A9J5WAM8</accession>
<evidence type="ECO:0000313" key="2">
    <source>
        <dbReference type="Proteomes" id="UP000824120"/>
    </source>
</evidence>
<proteinExistence type="predicted"/>
<protein>
    <submittedName>
        <fullName evidence="1">Uncharacterized protein</fullName>
    </submittedName>
</protein>
<dbReference type="OrthoDB" id="687207at2759"/>
<dbReference type="Proteomes" id="UP000824120">
    <property type="component" value="Chromosome 12"/>
</dbReference>
<comment type="caution">
    <text evidence="1">The sequence shown here is derived from an EMBL/GenBank/DDBJ whole genome shotgun (WGS) entry which is preliminary data.</text>
</comment>
<name>A0A9J5WAM8_SOLCO</name>
<reference evidence="1 2" key="1">
    <citation type="submission" date="2020-09" db="EMBL/GenBank/DDBJ databases">
        <title>De no assembly of potato wild relative species, Solanum commersonii.</title>
        <authorList>
            <person name="Cho K."/>
        </authorList>
    </citation>
    <scope>NUCLEOTIDE SEQUENCE [LARGE SCALE GENOMIC DNA]</scope>
    <source>
        <strain evidence="1">LZ3.2</strain>
        <tissue evidence="1">Leaf</tissue>
    </source>
</reference>
<keyword evidence="2" id="KW-1185">Reference proteome</keyword>